<dbReference type="GO" id="GO:0061598">
    <property type="term" value="F:molybdopterin adenylyltransferase activity"/>
    <property type="evidence" value="ECO:0007669"/>
    <property type="project" value="UniProtKB-UniRule"/>
</dbReference>
<dbReference type="Gene3D" id="2.40.340.10">
    <property type="entry name" value="MoeA, C-terminal, domain IV"/>
    <property type="match status" value="1"/>
</dbReference>
<comment type="catalytic activity">
    <reaction evidence="13">
        <text>molybdopterin + ATP + H(+) = adenylyl-molybdopterin + diphosphate</text>
        <dbReference type="Rhea" id="RHEA:31331"/>
        <dbReference type="ChEBI" id="CHEBI:15378"/>
        <dbReference type="ChEBI" id="CHEBI:30616"/>
        <dbReference type="ChEBI" id="CHEBI:33019"/>
        <dbReference type="ChEBI" id="CHEBI:58698"/>
        <dbReference type="ChEBI" id="CHEBI:62727"/>
    </reaction>
</comment>
<dbReference type="InterPro" id="IPR005111">
    <property type="entry name" value="MoeA_C_domain_IV"/>
</dbReference>
<dbReference type="GO" id="GO:0046872">
    <property type="term" value="F:metal ion binding"/>
    <property type="evidence" value="ECO:0007669"/>
    <property type="project" value="UniProtKB-UniRule"/>
</dbReference>
<dbReference type="GO" id="GO:0005524">
    <property type="term" value="F:ATP binding"/>
    <property type="evidence" value="ECO:0007669"/>
    <property type="project" value="UniProtKB-UniRule"/>
</dbReference>
<dbReference type="GO" id="GO:0007529">
    <property type="term" value="P:establishment of synaptic specificity at neuromuscular junction"/>
    <property type="evidence" value="ECO:0007669"/>
    <property type="project" value="TreeGrafter"/>
</dbReference>
<dbReference type="GO" id="GO:0005829">
    <property type="term" value="C:cytosol"/>
    <property type="evidence" value="ECO:0007669"/>
    <property type="project" value="TreeGrafter"/>
</dbReference>
<evidence type="ECO:0000313" key="17">
    <source>
        <dbReference type="Proteomes" id="UP001233999"/>
    </source>
</evidence>
<keyword evidence="17" id="KW-1185">Reference proteome</keyword>
<dbReference type="PROSITE" id="PS01079">
    <property type="entry name" value="MOCF_BIOSYNTHESIS_2"/>
    <property type="match status" value="1"/>
</dbReference>
<dbReference type="PANTHER" id="PTHR10192:SF5">
    <property type="entry name" value="GEPHYRIN"/>
    <property type="match status" value="1"/>
</dbReference>
<evidence type="ECO:0000256" key="9">
    <source>
        <dbReference type="ARBA" id="ARBA00022840"/>
    </source>
</evidence>
<dbReference type="Gene3D" id="2.170.190.11">
    <property type="entry name" value="Molybdopterin biosynthesis moea protein, domain 3"/>
    <property type="match status" value="1"/>
</dbReference>
<keyword evidence="12" id="KW-0511">Multifunctional enzyme</keyword>
<dbReference type="Proteomes" id="UP001233999">
    <property type="component" value="Unassembled WGS sequence"/>
</dbReference>
<dbReference type="GO" id="GO:0030425">
    <property type="term" value="C:dendrite"/>
    <property type="evidence" value="ECO:0007669"/>
    <property type="project" value="TreeGrafter"/>
</dbReference>
<gene>
    <name evidence="16" type="ORF">L9F63_005543</name>
</gene>
<dbReference type="NCBIfam" id="TIGR00177">
    <property type="entry name" value="molyb_syn"/>
    <property type="match status" value="2"/>
</dbReference>
<evidence type="ECO:0000256" key="11">
    <source>
        <dbReference type="ARBA" id="ARBA00023150"/>
    </source>
</evidence>
<dbReference type="GO" id="GO:0098970">
    <property type="term" value="P:postsynaptic neurotransmitter receptor diffusion trapping"/>
    <property type="evidence" value="ECO:0007669"/>
    <property type="project" value="TreeGrafter"/>
</dbReference>
<keyword evidence="7 13" id="KW-0479">Metal-binding</keyword>
<keyword evidence="8" id="KW-0547">Nucleotide-binding</keyword>
<comment type="similarity">
    <text evidence="4">In the C-terminal section; belongs to the MoeA family.</text>
</comment>
<comment type="cofactor">
    <cofactor evidence="1 13">
        <name>Mg(2+)</name>
        <dbReference type="ChEBI" id="CHEBI:18420"/>
    </cofactor>
</comment>
<keyword evidence="11 13" id="KW-0501">Molybdenum cofactor biosynthesis</keyword>
<dbReference type="InterPro" id="IPR036135">
    <property type="entry name" value="MoeA_linker/N_sf"/>
</dbReference>
<dbReference type="GO" id="GO:0072579">
    <property type="term" value="P:glycine receptor clustering"/>
    <property type="evidence" value="ECO:0007669"/>
    <property type="project" value="TreeGrafter"/>
</dbReference>
<protein>
    <recommendedName>
        <fullName evidence="15">MoaB/Mog domain-containing protein</fullName>
    </recommendedName>
</protein>
<evidence type="ECO:0000256" key="7">
    <source>
        <dbReference type="ARBA" id="ARBA00022723"/>
    </source>
</evidence>
<dbReference type="PANTHER" id="PTHR10192">
    <property type="entry name" value="MOLYBDOPTERIN BIOSYNTHESIS PROTEIN"/>
    <property type="match status" value="1"/>
</dbReference>
<keyword evidence="6 13" id="KW-0808">Transferase</keyword>
<dbReference type="FunFam" id="3.40.980.10:FF:000002">
    <property type="entry name" value="Molybdopterin molybdenumtransferase"/>
    <property type="match status" value="1"/>
</dbReference>
<dbReference type="Pfam" id="PF03454">
    <property type="entry name" value="MoeA_C"/>
    <property type="match status" value="1"/>
</dbReference>
<dbReference type="InterPro" id="IPR005110">
    <property type="entry name" value="MoeA_linker/N"/>
</dbReference>
<evidence type="ECO:0000256" key="1">
    <source>
        <dbReference type="ARBA" id="ARBA00001946"/>
    </source>
</evidence>
<name>A0AAD7ZCY2_DIPPU</name>
<dbReference type="GO" id="GO:0006777">
    <property type="term" value="P:Mo-molybdopterin cofactor biosynthetic process"/>
    <property type="evidence" value="ECO:0007669"/>
    <property type="project" value="UniProtKB-UniRule"/>
</dbReference>
<keyword evidence="9" id="KW-0067">ATP-binding</keyword>
<evidence type="ECO:0000256" key="13">
    <source>
        <dbReference type="RuleBase" id="RU365090"/>
    </source>
</evidence>
<evidence type="ECO:0000256" key="5">
    <source>
        <dbReference type="ARBA" id="ARBA00022505"/>
    </source>
</evidence>
<dbReference type="SUPFAM" id="SSF53218">
    <property type="entry name" value="Molybdenum cofactor biosynthesis proteins"/>
    <property type="match status" value="2"/>
</dbReference>
<dbReference type="FunFam" id="3.40.980.10:FF:000001">
    <property type="entry name" value="Molybdopterin molybdenumtransferase"/>
    <property type="match status" value="1"/>
</dbReference>
<comment type="function">
    <text evidence="13">Catalyzes two steps in the biosynthesis of the molybdenum cofactor. In the first step, molybdopterin is adenylated. Subsequently, molybdate is inserted into adenylated molybdopterin and AMP is released.</text>
</comment>
<comment type="similarity">
    <text evidence="3">In the N-terminal section; belongs to the MoaB/Mog family.</text>
</comment>
<feature type="domain" description="MoaB/Mog" evidence="15">
    <location>
        <begin position="10"/>
        <end position="157"/>
    </location>
</feature>
<accession>A0AAD7ZCY2</accession>
<dbReference type="CDD" id="cd00887">
    <property type="entry name" value="MoeA"/>
    <property type="match status" value="1"/>
</dbReference>
<dbReference type="SUPFAM" id="SSF63867">
    <property type="entry name" value="MoeA C-terminal domain-like"/>
    <property type="match status" value="1"/>
</dbReference>
<evidence type="ECO:0000256" key="2">
    <source>
        <dbReference type="ARBA" id="ARBA00005046"/>
    </source>
</evidence>
<dbReference type="SMART" id="SM00852">
    <property type="entry name" value="MoCF_biosynth"/>
    <property type="match status" value="2"/>
</dbReference>
<comment type="pathway">
    <text evidence="2 13">Cofactor biosynthesis; molybdopterin biosynthesis.</text>
</comment>
<keyword evidence="10 13" id="KW-0460">Magnesium</keyword>
<dbReference type="PROSITE" id="PS01078">
    <property type="entry name" value="MOCF_BIOSYNTHESIS_1"/>
    <property type="match status" value="1"/>
</dbReference>
<comment type="catalytic activity">
    <reaction evidence="13">
        <text>adenylyl-molybdopterin + molybdate = Mo-molybdopterin + AMP + H(+)</text>
        <dbReference type="Rhea" id="RHEA:35047"/>
        <dbReference type="ChEBI" id="CHEBI:15378"/>
        <dbReference type="ChEBI" id="CHEBI:36264"/>
        <dbReference type="ChEBI" id="CHEBI:62727"/>
        <dbReference type="ChEBI" id="CHEBI:71302"/>
        <dbReference type="ChEBI" id="CHEBI:456215"/>
    </reaction>
</comment>
<feature type="domain" description="MoaB/Mog" evidence="15">
    <location>
        <begin position="392"/>
        <end position="535"/>
    </location>
</feature>
<dbReference type="Pfam" id="PF03453">
    <property type="entry name" value="MoeA_N"/>
    <property type="match status" value="1"/>
</dbReference>
<dbReference type="SUPFAM" id="SSF63882">
    <property type="entry name" value="MoeA N-terminal region -like"/>
    <property type="match status" value="1"/>
</dbReference>
<dbReference type="InterPro" id="IPR036425">
    <property type="entry name" value="MoaB/Mog-like_dom_sf"/>
</dbReference>
<feature type="compositionally biased region" description="Polar residues" evidence="14">
    <location>
        <begin position="170"/>
        <end position="182"/>
    </location>
</feature>
<dbReference type="GO" id="GO:0099634">
    <property type="term" value="C:postsynaptic specialization membrane"/>
    <property type="evidence" value="ECO:0007669"/>
    <property type="project" value="GOC"/>
</dbReference>
<dbReference type="InterPro" id="IPR038987">
    <property type="entry name" value="MoeA-like"/>
</dbReference>
<feature type="region of interest" description="Disordered" evidence="14">
    <location>
        <begin position="170"/>
        <end position="200"/>
    </location>
</feature>
<organism evidence="16 17">
    <name type="scientific">Diploptera punctata</name>
    <name type="common">Pacific beetle cockroach</name>
    <dbReference type="NCBI Taxonomy" id="6984"/>
    <lineage>
        <taxon>Eukaryota</taxon>
        <taxon>Metazoa</taxon>
        <taxon>Ecdysozoa</taxon>
        <taxon>Arthropoda</taxon>
        <taxon>Hexapoda</taxon>
        <taxon>Insecta</taxon>
        <taxon>Pterygota</taxon>
        <taxon>Neoptera</taxon>
        <taxon>Polyneoptera</taxon>
        <taxon>Dictyoptera</taxon>
        <taxon>Blattodea</taxon>
        <taxon>Blaberoidea</taxon>
        <taxon>Blaberidae</taxon>
        <taxon>Diplopterinae</taxon>
        <taxon>Diploptera</taxon>
    </lineage>
</organism>
<dbReference type="Gene3D" id="3.90.105.10">
    <property type="entry name" value="Molybdopterin biosynthesis moea protein, domain 2"/>
    <property type="match status" value="1"/>
</dbReference>
<comment type="similarity">
    <text evidence="13">Belongs to the MoeA family.</text>
</comment>
<evidence type="ECO:0000256" key="12">
    <source>
        <dbReference type="ARBA" id="ARBA00023268"/>
    </source>
</evidence>
<dbReference type="NCBIfam" id="NF045515">
    <property type="entry name" value="Glp_gephyrin"/>
    <property type="match status" value="1"/>
</dbReference>
<evidence type="ECO:0000256" key="10">
    <source>
        <dbReference type="ARBA" id="ARBA00022842"/>
    </source>
</evidence>
<dbReference type="GO" id="GO:0097112">
    <property type="term" value="P:gamma-aminobutyric acid receptor clustering"/>
    <property type="evidence" value="ECO:0007669"/>
    <property type="project" value="TreeGrafter"/>
</dbReference>
<evidence type="ECO:0000256" key="14">
    <source>
        <dbReference type="SAM" id="MobiDB-lite"/>
    </source>
</evidence>
<evidence type="ECO:0000256" key="6">
    <source>
        <dbReference type="ARBA" id="ARBA00022679"/>
    </source>
</evidence>
<proteinExistence type="inferred from homology"/>
<dbReference type="CDD" id="cd00886">
    <property type="entry name" value="MogA_MoaB"/>
    <property type="match status" value="1"/>
</dbReference>
<dbReference type="InterPro" id="IPR001453">
    <property type="entry name" value="MoaB/Mog_dom"/>
</dbReference>
<dbReference type="AlphaFoldDB" id="A0AAD7ZCY2"/>
<dbReference type="Gene3D" id="3.40.980.10">
    <property type="entry name" value="MoaB/Mog-like domain"/>
    <property type="match status" value="2"/>
</dbReference>
<dbReference type="InterPro" id="IPR036688">
    <property type="entry name" value="MoeA_C_domain_IV_sf"/>
</dbReference>
<dbReference type="GO" id="GO:0061599">
    <property type="term" value="F:molybdopterin molybdotransferase activity"/>
    <property type="evidence" value="ECO:0007669"/>
    <property type="project" value="UniProtKB-UniRule"/>
</dbReference>
<evidence type="ECO:0000256" key="4">
    <source>
        <dbReference type="ARBA" id="ARBA00008339"/>
    </source>
</evidence>
<dbReference type="InterPro" id="IPR008284">
    <property type="entry name" value="MoCF_biosynth_CS"/>
</dbReference>
<dbReference type="Pfam" id="PF00994">
    <property type="entry name" value="MoCF_biosynth"/>
    <property type="match status" value="2"/>
</dbReference>
<reference evidence="16" key="2">
    <citation type="submission" date="2023-05" db="EMBL/GenBank/DDBJ databases">
        <authorList>
            <person name="Fouks B."/>
        </authorList>
    </citation>
    <scope>NUCLEOTIDE SEQUENCE</scope>
    <source>
        <strain evidence="16">Stay&amp;Tobe</strain>
        <tissue evidence="16">Testes</tissue>
    </source>
</reference>
<sequence>MSSDENIYIGILTVSDSCFQGKAEDTSGTNLADLINTGIVANAKVVLQSCVPDEEDLIKNVLQEWSDKENIHVILTTGGTGFSPRDVTPEATRSIIHRETPGITIAMMTKSLTITPFAMLSRAVSGIRGNTLIINLPGSKKSSQECLESVAMSLPHAVAVIRNRSTNVKSTHAVLQSKASNSQHHHHHHHGDGKVDPSRVARRARESPYPLISVESAQKTVLDHAFVLGTEKLVFSDTLGRVLAEEVFSQDPLPPFPASIKDGYAVLAKDGAGRRKVLGSSIAGIKPCEQERLQSGQCVRINTGAPVPLGADAVVQVEDTKLLQEADDGKTEVEIEILVAPKVGQDIRSVGSDMEKGELVLPRYTILGASELGLLATAGVTTILVYKLPVVSILSTGNEIQDPSKPLEEGHIRDSNKTTLLSLMKEHGFPVVDKGIAKDTQESLVQKLKDALSTSDLVVTTGGVSMGEKDLLKHILESDFGAVIHFGRVKMKPGKPTTFATLIYEGKKKLVLGLPGNPVSATVTSHLYVLPALRKMAGYQSPLGTIIKAITSEDITLDPRPEYHRAVLKWLPNSPVPKAMSTGNQISSRLMSFSSANSLLILPGQTEQLKILPAGTQVDALIVTRL</sequence>
<reference evidence="16" key="1">
    <citation type="journal article" date="2023" name="IScience">
        <title>Live-bearing cockroach genome reveals convergent evolutionary mechanisms linked to viviparity in insects and beyond.</title>
        <authorList>
            <person name="Fouks B."/>
            <person name="Harrison M.C."/>
            <person name="Mikhailova A.A."/>
            <person name="Marchal E."/>
            <person name="English S."/>
            <person name="Carruthers M."/>
            <person name="Jennings E.C."/>
            <person name="Chiamaka E.L."/>
            <person name="Frigard R.A."/>
            <person name="Pippel M."/>
            <person name="Attardo G.M."/>
            <person name="Benoit J.B."/>
            <person name="Bornberg-Bauer E."/>
            <person name="Tobe S.S."/>
        </authorList>
    </citation>
    <scope>NUCLEOTIDE SEQUENCE</scope>
    <source>
        <strain evidence="16">Stay&amp;Tobe</strain>
    </source>
</reference>
<evidence type="ECO:0000259" key="15">
    <source>
        <dbReference type="SMART" id="SM00852"/>
    </source>
</evidence>
<dbReference type="FunFam" id="2.170.190.11:FF:000001">
    <property type="entry name" value="Molybdopterin molybdenumtransferase"/>
    <property type="match status" value="1"/>
</dbReference>
<evidence type="ECO:0000313" key="16">
    <source>
        <dbReference type="EMBL" id="KAJ9578244.1"/>
    </source>
</evidence>
<dbReference type="EMBL" id="JASPKZ010008897">
    <property type="protein sequence ID" value="KAJ9578244.1"/>
    <property type="molecule type" value="Genomic_DNA"/>
</dbReference>
<keyword evidence="5 13" id="KW-0500">Molybdenum</keyword>
<evidence type="ECO:0000256" key="3">
    <source>
        <dbReference type="ARBA" id="ARBA00007589"/>
    </source>
</evidence>
<evidence type="ECO:0000256" key="8">
    <source>
        <dbReference type="ARBA" id="ARBA00022741"/>
    </source>
</evidence>
<comment type="caution">
    <text evidence="16">The sequence shown here is derived from an EMBL/GenBank/DDBJ whole genome shotgun (WGS) entry which is preliminary data.</text>
</comment>